<evidence type="ECO:0000313" key="2">
    <source>
        <dbReference type="Proteomes" id="UP000566819"/>
    </source>
</evidence>
<sequence>MTSLAISLGPNSLLQLGVSLSDIALIVNYGKKFGNFLRASSNDDDLLRSINENPEAVLKRRGLIEKARMESKWSRMEFIYEGEKIDNAEKGFKDEQNLTTFSWFMVAIVSALDLCLSKDRLSALLNIVLSKVLERESEIEESLRILLPTNIESWRSVGKVRRMNLLISRTYSQTRQKLVQGEAIPQLNLAEFQEMVSFLVWLMKGESNTFKALSVDTSAVAAALRTAGIMLRTEGQRGYETEPYVEYRDESDPVDIGLAKHHPSEYKDPLRLQRGNRRIVQQVSYPHRRPFAMIQSIPASRDTLNKMEYLWELGSRAAASFWLVGEAESPYTTKSEVFYRLEGLEPCHSRFPPDLCLLADHAFPVASEGILMALEKLIEGLTTERIQWLNQYTGLEYLTSGDSKVPSRRREDMDPWLQYQALVFGFYYRLLEPLVAFDLVEEDTYFQGLWGYGSTTFLAMCAQFGQTLRKKDPLSRPHVLYMLASMYSGRQKTFVPGSRHGMLGIIGSISVVSMPLLRRVDTPEEVCRFIIADLPVIDFAPESDGELFATTGTGIEFDQQPVKPSDIIAHGPAKKWSLHAKMGVSFEGGENGIVMAARCSGRLVGWFNPLAADVTFLSTAYLKNEVFFEENKDFTVRGFEIRDEDWQNGRVPRPIEENSDNVFGVVHSCGCPALRYAAAGVFGGVGEEVVISTGNLEMAFGRVEAQVTGIIIG</sequence>
<name>A0A8H4QJ91_9HELO</name>
<dbReference type="AlphaFoldDB" id="A0A8H4QJ91"/>
<proteinExistence type="predicted"/>
<dbReference type="Proteomes" id="UP000566819">
    <property type="component" value="Unassembled WGS sequence"/>
</dbReference>
<reference evidence="1 2" key="1">
    <citation type="submission" date="2020-03" db="EMBL/GenBank/DDBJ databases">
        <title>Draft Genome Sequence of Cudoniella acicularis.</title>
        <authorList>
            <person name="Buettner E."/>
            <person name="Kellner H."/>
        </authorList>
    </citation>
    <scope>NUCLEOTIDE SEQUENCE [LARGE SCALE GENOMIC DNA]</scope>
    <source>
        <strain evidence="1 2">DSM 108380</strain>
    </source>
</reference>
<dbReference type="OrthoDB" id="5232280at2759"/>
<evidence type="ECO:0000313" key="1">
    <source>
        <dbReference type="EMBL" id="KAF4611362.1"/>
    </source>
</evidence>
<organism evidence="1 2">
    <name type="scientific">Cudoniella acicularis</name>
    <dbReference type="NCBI Taxonomy" id="354080"/>
    <lineage>
        <taxon>Eukaryota</taxon>
        <taxon>Fungi</taxon>
        <taxon>Dikarya</taxon>
        <taxon>Ascomycota</taxon>
        <taxon>Pezizomycotina</taxon>
        <taxon>Leotiomycetes</taxon>
        <taxon>Helotiales</taxon>
        <taxon>Tricladiaceae</taxon>
        <taxon>Cudoniella</taxon>
    </lineage>
</organism>
<protein>
    <submittedName>
        <fullName evidence="1">Uncharacterized protein</fullName>
    </submittedName>
</protein>
<keyword evidence="2" id="KW-1185">Reference proteome</keyword>
<dbReference type="EMBL" id="JAAMPI010002570">
    <property type="protein sequence ID" value="KAF4611362.1"/>
    <property type="molecule type" value="Genomic_DNA"/>
</dbReference>
<comment type="caution">
    <text evidence="1">The sequence shown here is derived from an EMBL/GenBank/DDBJ whole genome shotgun (WGS) entry which is preliminary data.</text>
</comment>
<accession>A0A8H4QJ91</accession>
<gene>
    <name evidence="1" type="ORF">G7Y89_g15651</name>
</gene>